<protein>
    <submittedName>
        <fullName evidence="1">Uncharacterized protein</fullName>
    </submittedName>
</protein>
<gene>
    <name evidence="1" type="ORF">PXEA_LOCUS37148</name>
</gene>
<dbReference type="Proteomes" id="UP000784294">
    <property type="component" value="Unassembled WGS sequence"/>
</dbReference>
<evidence type="ECO:0000313" key="2">
    <source>
        <dbReference type="Proteomes" id="UP000784294"/>
    </source>
</evidence>
<comment type="caution">
    <text evidence="1">The sequence shown here is derived from an EMBL/GenBank/DDBJ whole genome shotgun (WGS) entry which is preliminary data.</text>
</comment>
<proteinExistence type="predicted"/>
<reference evidence="1" key="1">
    <citation type="submission" date="2018-11" db="EMBL/GenBank/DDBJ databases">
        <authorList>
            <consortium name="Pathogen Informatics"/>
        </authorList>
    </citation>
    <scope>NUCLEOTIDE SEQUENCE</scope>
</reference>
<evidence type="ECO:0000313" key="1">
    <source>
        <dbReference type="EMBL" id="VEL43708.1"/>
    </source>
</evidence>
<dbReference type="AlphaFoldDB" id="A0A448XS99"/>
<name>A0A448XS99_9PLAT</name>
<sequence length="68" mass="7194">MDVYVLNLAITDFTHMDASVSCQSLANRPGASGGGGKIDAIPGILDWRSAFETNLSQRIVQTSTSPPN</sequence>
<organism evidence="1 2">
    <name type="scientific">Protopolystoma xenopodis</name>
    <dbReference type="NCBI Taxonomy" id="117903"/>
    <lineage>
        <taxon>Eukaryota</taxon>
        <taxon>Metazoa</taxon>
        <taxon>Spiralia</taxon>
        <taxon>Lophotrochozoa</taxon>
        <taxon>Platyhelminthes</taxon>
        <taxon>Monogenea</taxon>
        <taxon>Polyopisthocotylea</taxon>
        <taxon>Polystomatidea</taxon>
        <taxon>Polystomatidae</taxon>
        <taxon>Protopolystoma</taxon>
    </lineage>
</organism>
<keyword evidence="2" id="KW-1185">Reference proteome</keyword>
<accession>A0A448XS99</accession>
<dbReference type="EMBL" id="CAAALY010284283">
    <property type="protein sequence ID" value="VEL43708.1"/>
    <property type="molecule type" value="Genomic_DNA"/>
</dbReference>